<comment type="caution">
    <text evidence="1">The sequence shown here is derived from an EMBL/GenBank/DDBJ whole genome shotgun (WGS) entry which is preliminary data.</text>
</comment>
<gene>
    <name evidence="1" type="ORF">S06H3_50678</name>
</gene>
<dbReference type="EMBL" id="BARV01032110">
    <property type="protein sequence ID" value="GAI32567.1"/>
    <property type="molecule type" value="Genomic_DNA"/>
</dbReference>
<organism evidence="1">
    <name type="scientific">marine sediment metagenome</name>
    <dbReference type="NCBI Taxonomy" id="412755"/>
    <lineage>
        <taxon>unclassified sequences</taxon>
        <taxon>metagenomes</taxon>
        <taxon>ecological metagenomes</taxon>
    </lineage>
</organism>
<feature type="non-terminal residue" evidence="1">
    <location>
        <position position="251"/>
    </location>
</feature>
<dbReference type="AlphaFoldDB" id="X1MLR3"/>
<reference evidence="1" key="1">
    <citation type="journal article" date="2014" name="Front. Microbiol.">
        <title>High frequency of phylogenetically diverse reductive dehalogenase-homologous genes in deep subseafloor sedimentary metagenomes.</title>
        <authorList>
            <person name="Kawai M."/>
            <person name="Futagami T."/>
            <person name="Toyoda A."/>
            <person name="Takaki Y."/>
            <person name="Nishi S."/>
            <person name="Hori S."/>
            <person name="Arai W."/>
            <person name="Tsubouchi T."/>
            <person name="Morono Y."/>
            <person name="Uchiyama I."/>
            <person name="Ito T."/>
            <person name="Fujiyama A."/>
            <person name="Inagaki F."/>
            <person name="Takami H."/>
        </authorList>
    </citation>
    <scope>NUCLEOTIDE SEQUENCE</scope>
    <source>
        <strain evidence="1">Expedition CK06-06</strain>
    </source>
</reference>
<feature type="non-terminal residue" evidence="1">
    <location>
        <position position="1"/>
    </location>
</feature>
<protein>
    <submittedName>
        <fullName evidence="1">Uncharacterized protein</fullName>
    </submittedName>
</protein>
<name>X1MLR3_9ZZZZ</name>
<sequence>QRRPRYGIKPLTGGHWTTKNKPLSDSPVLAHLYGKYYTGCLARYYPAVACLDIDHKSHQFVGEIRSMLHMKSHNSVLIESQSPGSYHLFFIPVLNGKPLTIKKLHSVFKSFLKEHDIELYPQANRIFRLAFSPHQQILDVVGRSLAHWQDKLHLLDSLDEYDVSQVPGCQLSFDIEVETPSIIIGSLQDGFDLLGQKLYKTGTRSGIQYKILCTLVRSNVLQLDAEHIVWEWIQINHNGCSDDYNRSPESV</sequence>
<evidence type="ECO:0000313" key="1">
    <source>
        <dbReference type="EMBL" id="GAI32567.1"/>
    </source>
</evidence>
<accession>X1MLR3</accession>
<proteinExistence type="predicted"/>